<dbReference type="AlphaFoldDB" id="A0AAV7LLW3"/>
<dbReference type="Proteomes" id="UP001066276">
    <property type="component" value="Chromosome 11"/>
</dbReference>
<accession>A0AAV7LLW3</accession>
<evidence type="ECO:0000256" key="1">
    <source>
        <dbReference type="SAM" id="MobiDB-lite"/>
    </source>
</evidence>
<gene>
    <name evidence="2" type="ORF">NDU88_005117</name>
</gene>
<evidence type="ECO:0000313" key="2">
    <source>
        <dbReference type="EMBL" id="KAJ1092003.1"/>
    </source>
</evidence>
<proteinExistence type="predicted"/>
<keyword evidence="3" id="KW-1185">Reference proteome</keyword>
<sequence>MMSRLCGDELNDNERISPTEITRETERRRVRKNQSFFRPEEIASPPYWPSLDAGLKLDDSERILPTEVTRETERRRLRKSPSFIRLEDTALFCQSQHAKKQVTVL</sequence>
<name>A0AAV7LLW3_PLEWA</name>
<evidence type="ECO:0000313" key="3">
    <source>
        <dbReference type="Proteomes" id="UP001066276"/>
    </source>
</evidence>
<reference evidence="2" key="1">
    <citation type="journal article" date="2022" name="bioRxiv">
        <title>Sequencing and chromosome-scale assembly of the giantPleurodeles waltlgenome.</title>
        <authorList>
            <person name="Brown T."/>
            <person name="Elewa A."/>
            <person name="Iarovenko S."/>
            <person name="Subramanian E."/>
            <person name="Araus A.J."/>
            <person name="Petzold A."/>
            <person name="Susuki M."/>
            <person name="Suzuki K.-i.T."/>
            <person name="Hayashi T."/>
            <person name="Toyoda A."/>
            <person name="Oliveira C."/>
            <person name="Osipova E."/>
            <person name="Leigh N.D."/>
            <person name="Simon A."/>
            <person name="Yun M.H."/>
        </authorList>
    </citation>
    <scope>NUCLEOTIDE SEQUENCE</scope>
    <source>
        <strain evidence="2">20211129_DDA</strain>
        <tissue evidence="2">Liver</tissue>
    </source>
</reference>
<feature type="region of interest" description="Disordered" evidence="1">
    <location>
        <begin position="1"/>
        <end position="34"/>
    </location>
</feature>
<feature type="compositionally biased region" description="Basic and acidic residues" evidence="1">
    <location>
        <begin position="12"/>
        <end position="27"/>
    </location>
</feature>
<protein>
    <submittedName>
        <fullName evidence="2">Uncharacterized protein</fullName>
    </submittedName>
</protein>
<comment type="caution">
    <text evidence="2">The sequence shown here is derived from an EMBL/GenBank/DDBJ whole genome shotgun (WGS) entry which is preliminary data.</text>
</comment>
<organism evidence="2 3">
    <name type="scientific">Pleurodeles waltl</name>
    <name type="common">Iberian ribbed newt</name>
    <dbReference type="NCBI Taxonomy" id="8319"/>
    <lineage>
        <taxon>Eukaryota</taxon>
        <taxon>Metazoa</taxon>
        <taxon>Chordata</taxon>
        <taxon>Craniata</taxon>
        <taxon>Vertebrata</taxon>
        <taxon>Euteleostomi</taxon>
        <taxon>Amphibia</taxon>
        <taxon>Batrachia</taxon>
        <taxon>Caudata</taxon>
        <taxon>Salamandroidea</taxon>
        <taxon>Salamandridae</taxon>
        <taxon>Pleurodelinae</taxon>
        <taxon>Pleurodeles</taxon>
    </lineage>
</organism>
<dbReference type="EMBL" id="JANPWB010000015">
    <property type="protein sequence ID" value="KAJ1092003.1"/>
    <property type="molecule type" value="Genomic_DNA"/>
</dbReference>